<dbReference type="GO" id="GO:0003720">
    <property type="term" value="F:telomerase activity"/>
    <property type="evidence" value="ECO:0007669"/>
    <property type="project" value="InterPro"/>
</dbReference>
<keyword evidence="1" id="KW-0808">Transferase</keyword>
<dbReference type="VEuPathDB" id="FungiDB:ASPVEDRAFT_132882"/>
<evidence type="ECO:0000256" key="1">
    <source>
        <dbReference type="RuleBase" id="RU365061"/>
    </source>
</evidence>
<comment type="function">
    <text evidence="1">Telomerase is a ribonucleoprotein enzyme essential for the replication of chromosome termini in most eukaryotes. It elongates telomeres. It is a reverse transcriptase that adds simple sequence repeats to chromosome ends by copying a template sequence within the RNA component of the enzyme.</text>
</comment>
<keyword evidence="1" id="KW-0695">RNA-directed DNA polymerase</keyword>
<accession>A0A1L9PLY8</accession>
<dbReference type="AlphaFoldDB" id="A0A1L9PLY8"/>
<dbReference type="PANTHER" id="PTHR12066:SF0">
    <property type="entry name" value="TELOMERASE REVERSE TRANSCRIPTASE"/>
    <property type="match status" value="1"/>
</dbReference>
<keyword evidence="1" id="KW-0548">Nucleotidyltransferase</keyword>
<dbReference type="GO" id="GO:0000333">
    <property type="term" value="C:telomerase catalytic core complex"/>
    <property type="evidence" value="ECO:0007669"/>
    <property type="project" value="TreeGrafter"/>
</dbReference>
<protein>
    <recommendedName>
        <fullName evidence="1">Telomerase reverse transcriptase</fullName>
        <ecNumber evidence="1">2.7.7.49</ecNumber>
    </recommendedName>
    <alternativeName>
        <fullName evidence="1">Telomerase catalytic subunit</fullName>
    </alternativeName>
</protein>
<comment type="similarity">
    <text evidence="1">Belongs to the reverse transcriptase family. Telomerase subfamily.</text>
</comment>
<feature type="compositionally biased region" description="Basic residues" evidence="2">
    <location>
        <begin position="69"/>
        <end position="79"/>
    </location>
</feature>
<feature type="compositionally biased region" description="Low complexity" evidence="2">
    <location>
        <begin position="18"/>
        <end position="28"/>
    </location>
</feature>
<proteinExistence type="inferred from homology"/>
<organism evidence="3 4">
    <name type="scientific">Aspergillus versicolor CBS 583.65</name>
    <dbReference type="NCBI Taxonomy" id="1036611"/>
    <lineage>
        <taxon>Eukaryota</taxon>
        <taxon>Fungi</taxon>
        <taxon>Dikarya</taxon>
        <taxon>Ascomycota</taxon>
        <taxon>Pezizomycotina</taxon>
        <taxon>Eurotiomycetes</taxon>
        <taxon>Eurotiomycetidae</taxon>
        <taxon>Eurotiales</taxon>
        <taxon>Aspergillaceae</taxon>
        <taxon>Aspergillus</taxon>
        <taxon>Aspergillus subgen. Nidulantes</taxon>
    </lineage>
</organism>
<dbReference type="RefSeq" id="XP_040668283.1">
    <property type="nucleotide sequence ID" value="XM_040806971.1"/>
</dbReference>
<evidence type="ECO:0000313" key="4">
    <source>
        <dbReference type="Proteomes" id="UP000184073"/>
    </source>
</evidence>
<dbReference type="Proteomes" id="UP000184073">
    <property type="component" value="Unassembled WGS sequence"/>
</dbReference>
<sequence>MGKKRKRPAKDNPTRAKSSPQQPSSISPHHLQANGNQPPSTAETSHPVISLYYRQVVTLRQYILQRIPRSSKSRRRRITAVRGGDVAGDLKDPGTTQSQNQDLATLLDTTLVGIWKELPPTQSQARRRDFVQFSQAQSAAVSQLGTDTGPASPQSEVVDFVIASVFAQREVFHGRPEDKHLLSHGYRRASRGILCNIPNVESYYPNKNVRMLKQSPWPEVLALLGGNGDEIMLKLLLDCGLFVAVDAKKGVYCQISGLPLSSLKPIQTSPEKDSANADGNTSSVKKDPAVKRPTAQPKPDTRCSKDGGNGNRLKPNAIVFCRQRMLYARPKLGAKGKIIFGLPNPDQLVDVLSRFPSSTSLQHTMHVMKYIFPRQFGLHNVYTAWSNYRDNPLFKNYSSREDEIASKERQQQVSIKIPRRLRGNALELVRQLQNRHRRCCYSRLLRYYCSEQVCILS</sequence>
<keyword evidence="1" id="KW-0158">Chromosome</keyword>
<dbReference type="GeneID" id="63722482"/>
<dbReference type="Gene3D" id="1.10.132.70">
    <property type="match status" value="1"/>
</dbReference>
<name>A0A1L9PLY8_ASPVE</name>
<dbReference type="GO" id="GO:0000781">
    <property type="term" value="C:chromosome, telomeric region"/>
    <property type="evidence" value="ECO:0007669"/>
    <property type="project" value="UniProtKB-SubCell"/>
</dbReference>
<evidence type="ECO:0000313" key="3">
    <source>
        <dbReference type="EMBL" id="OJJ02521.1"/>
    </source>
</evidence>
<comment type="catalytic activity">
    <reaction evidence="1">
        <text>DNA(n) + a 2'-deoxyribonucleoside 5'-triphosphate = DNA(n+1) + diphosphate</text>
        <dbReference type="Rhea" id="RHEA:22508"/>
        <dbReference type="Rhea" id="RHEA-COMP:17339"/>
        <dbReference type="Rhea" id="RHEA-COMP:17340"/>
        <dbReference type="ChEBI" id="CHEBI:33019"/>
        <dbReference type="ChEBI" id="CHEBI:61560"/>
        <dbReference type="ChEBI" id="CHEBI:173112"/>
        <dbReference type="EC" id="2.7.7.49"/>
    </reaction>
</comment>
<dbReference type="GO" id="GO:0007004">
    <property type="term" value="P:telomere maintenance via telomerase"/>
    <property type="evidence" value="ECO:0007669"/>
    <property type="project" value="TreeGrafter"/>
</dbReference>
<dbReference type="GO" id="GO:0046872">
    <property type="term" value="F:metal ion binding"/>
    <property type="evidence" value="ECO:0007669"/>
    <property type="project" value="UniProtKB-KW"/>
</dbReference>
<reference evidence="4" key="1">
    <citation type="journal article" date="2017" name="Genome Biol.">
        <title>Comparative genomics reveals high biological diversity and specific adaptations in the industrially and medically important fungal genus Aspergillus.</title>
        <authorList>
            <person name="de Vries R.P."/>
            <person name="Riley R."/>
            <person name="Wiebenga A."/>
            <person name="Aguilar-Osorio G."/>
            <person name="Amillis S."/>
            <person name="Uchima C.A."/>
            <person name="Anderluh G."/>
            <person name="Asadollahi M."/>
            <person name="Askin M."/>
            <person name="Barry K."/>
            <person name="Battaglia E."/>
            <person name="Bayram O."/>
            <person name="Benocci T."/>
            <person name="Braus-Stromeyer S.A."/>
            <person name="Caldana C."/>
            <person name="Canovas D."/>
            <person name="Cerqueira G.C."/>
            <person name="Chen F."/>
            <person name="Chen W."/>
            <person name="Choi C."/>
            <person name="Clum A."/>
            <person name="Dos Santos R.A."/>
            <person name="Damasio A.R."/>
            <person name="Diallinas G."/>
            <person name="Emri T."/>
            <person name="Fekete E."/>
            <person name="Flipphi M."/>
            <person name="Freyberg S."/>
            <person name="Gallo A."/>
            <person name="Gournas C."/>
            <person name="Habgood R."/>
            <person name="Hainaut M."/>
            <person name="Harispe M.L."/>
            <person name="Henrissat B."/>
            <person name="Hilden K.S."/>
            <person name="Hope R."/>
            <person name="Hossain A."/>
            <person name="Karabika E."/>
            <person name="Karaffa L."/>
            <person name="Karanyi Z."/>
            <person name="Krasevec N."/>
            <person name="Kuo A."/>
            <person name="Kusch H."/>
            <person name="LaButti K."/>
            <person name="Lagendijk E.L."/>
            <person name="Lapidus A."/>
            <person name="Levasseur A."/>
            <person name="Lindquist E."/>
            <person name="Lipzen A."/>
            <person name="Logrieco A.F."/>
            <person name="MacCabe A."/>
            <person name="Maekelae M.R."/>
            <person name="Malavazi I."/>
            <person name="Melin P."/>
            <person name="Meyer V."/>
            <person name="Mielnichuk N."/>
            <person name="Miskei M."/>
            <person name="Molnar A.P."/>
            <person name="Mule G."/>
            <person name="Ngan C.Y."/>
            <person name="Orejas M."/>
            <person name="Orosz E."/>
            <person name="Ouedraogo J.P."/>
            <person name="Overkamp K.M."/>
            <person name="Park H.-S."/>
            <person name="Perrone G."/>
            <person name="Piumi F."/>
            <person name="Punt P.J."/>
            <person name="Ram A.F."/>
            <person name="Ramon A."/>
            <person name="Rauscher S."/>
            <person name="Record E."/>
            <person name="Riano-Pachon D.M."/>
            <person name="Robert V."/>
            <person name="Roehrig J."/>
            <person name="Ruller R."/>
            <person name="Salamov A."/>
            <person name="Salih N.S."/>
            <person name="Samson R.A."/>
            <person name="Sandor E."/>
            <person name="Sanguinetti M."/>
            <person name="Schuetze T."/>
            <person name="Sepcic K."/>
            <person name="Shelest E."/>
            <person name="Sherlock G."/>
            <person name="Sophianopoulou V."/>
            <person name="Squina F.M."/>
            <person name="Sun H."/>
            <person name="Susca A."/>
            <person name="Todd R.B."/>
            <person name="Tsang A."/>
            <person name="Unkles S.E."/>
            <person name="van de Wiele N."/>
            <person name="van Rossen-Uffink D."/>
            <person name="Oliveira J.V."/>
            <person name="Vesth T.C."/>
            <person name="Visser J."/>
            <person name="Yu J.-H."/>
            <person name="Zhou M."/>
            <person name="Andersen M.R."/>
            <person name="Archer D.B."/>
            <person name="Baker S.E."/>
            <person name="Benoit I."/>
            <person name="Brakhage A.A."/>
            <person name="Braus G.H."/>
            <person name="Fischer R."/>
            <person name="Frisvad J.C."/>
            <person name="Goldman G.H."/>
            <person name="Houbraken J."/>
            <person name="Oakley B."/>
            <person name="Pocsi I."/>
            <person name="Scazzocchio C."/>
            <person name="Seiboth B."/>
            <person name="vanKuyk P.A."/>
            <person name="Wortman J."/>
            <person name="Dyer P.S."/>
            <person name="Grigoriev I.V."/>
        </authorList>
    </citation>
    <scope>NUCLEOTIDE SEQUENCE [LARGE SCALE GENOMIC DNA]</scope>
    <source>
        <strain evidence="4">CBS 583.65</strain>
    </source>
</reference>
<comment type="subcellular location">
    <subcellularLocation>
        <location evidence="1">Nucleus</location>
    </subcellularLocation>
    <subcellularLocation>
        <location evidence="1">Chromosome</location>
        <location evidence="1">Telomere</location>
    </subcellularLocation>
</comment>
<evidence type="ECO:0000256" key="2">
    <source>
        <dbReference type="SAM" id="MobiDB-lite"/>
    </source>
</evidence>
<dbReference type="STRING" id="1036611.A0A1L9PLY8"/>
<feature type="compositionally biased region" description="Polar residues" evidence="2">
    <location>
        <begin position="33"/>
        <end position="44"/>
    </location>
</feature>
<dbReference type="EMBL" id="KV878129">
    <property type="protein sequence ID" value="OJJ02521.1"/>
    <property type="molecule type" value="Genomic_DNA"/>
</dbReference>
<dbReference type="InterPro" id="IPR003545">
    <property type="entry name" value="Telomerase_RT"/>
</dbReference>
<keyword evidence="1" id="KW-0539">Nucleus</keyword>
<gene>
    <name evidence="3" type="ORF">ASPVEDRAFT_132882</name>
</gene>
<feature type="region of interest" description="Disordered" evidence="2">
    <location>
        <begin position="1"/>
        <end position="45"/>
    </location>
</feature>
<dbReference type="PANTHER" id="PTHR12066">
    <property type="entry name" value="TELOMERASE REVERSE TRANSCRIPTASE"/>
    <property type="match status" value="1"/>
</dbReference>
<keyword evidence="1" id="KW-0779">Telomere</keyword>
<keyword evidence="4" id="KW-1185">Reference proteome</keyword>
<dbReference type="GO" id="GO:0070034">
    <property type="term" value="F:telomerase RNA binding"/>
    <property type="evidence" value="ECO:0007669"/>
    <property type="project" value="TreeGrafter"/>
</dbReference>
<feature type="region of interest" description="Disordered" evidence="2">
    <location>
        <begin position="264"/>
        <end position="310"/>
    </location>
</feature>
<dbReference type="EC" id="2.7.7.49" evidence="1"/>
<feature type="region of interest" description="Disordered" evidence="2">
    <location>
        <begin position="69"/>
        <end position="98"/>
    </location>
</feature>
<keyword evidence="1" id="KW-0479">Metal-binding</keyword>
<dbReference type="OrthoDB" id="289721at2759"/>
<dbReference type="GO" id="GO:0042162">
    <property type="term" value="F:telomeric DNA binding"/>
    <property type="evidence" value="ECO:0007669"/>
    <property type="project" value="TreeGrafter"/>
</dbReference>
<keyword evidence="1" id="KW-0460">Magnesium</keyword>